<protein>
    <submittedName>
        <fullName evidence="11">Glycosyltransferase</fullName>
    </submittedName>
</protein>
<dbReference type="InterPro" id="IPR001173">
    <property type="entry name" value="Glyco_trans_2-like"/>
</dbReference>
<proteinExistence type="inferred from homology"/>
<evidence type="ECO:0000256" key="5">
    <source>
        <dbReference type="ARBA" id="ARBA00022692"/>
    </source>
</evidence>
<dbReference type="GO" id="GO:0016757">
    <property type="term" value="F:glycosyltransferase activity"/>
    <property type="evidence" value="ECO:0007669"/>
    <property type="project" value="UniProtKB-KW"/>
</dbReference>
<keyword evidence="2" id="KW-1003">Cell membrane</keyword>
<comment type="subcellular location">
    <subcellularLocation>
        <location evidence="1">Cell membrane</location>
        <topology evidence="1">Multi-pass membrane protein</topology>
    </subcellularLocation>
</comment>
<sequence length="341" mass="37439">MGEIKLSVVAPCYNEEAVLRDFHRRMSAACLAACGDSHEIVLVDDGSSDRTWPLIEELADADPHIVGVRLFRNHGHQLAVTAGLSIAKGSRVLLIDADLQDPPELLPQMMQIMDGGADVVYGQRASRSGETAFKLATASLFYRMLNRLSAVPIPRDTGDFRLMNRTVVDILRGMPEQHRFIRGMVSWIGGRQVAMPYAREPRFAGTTKYPLRKMVSFATDALTSFSTVPLQLAVWLGLMSAVFAFLILTYAVVQWMLGNVVPGWASSLVAISFFSGVQLVVMGVFGEYLGRVVQEVKRRPLFTIAAIRQAGVSTPLPADYYKMGAAEQGALLDTQLRKASC</sequence>
<dbReference type="InterPro" id="IPR029044">
    <property type="entry name" value="Nucleotide-diphossugar_trans"/>
</dbReference>
<dbReference type="AlphaFoldDB" id="A0A1Q9AEB0"/>
<dbReference type="OrthoDB" id="9807795at2"/>
<comment type="caution">
    <text evidence="11">The sequence shown here is derived from an EMBL/GenBank/DDBJ whole genome shotgun (WGS) entry which is preliminary data.</text>
</comment>
<comment type="similarity">
    <text evidence="8">Belongs to the glycosyltransferase 2 family. GtrB subfamily.</text>
</comment>
<dbReference type="RefSeq" id="WP_075636488.1">
    <property type="nucleotide sequence ID" value="NZ_MKIO01000040.1"/>
</dbReference>
<evidence type="ECO:0000313" key="11">
    <source>
        <dbReference type="EMBL" id="OLP53253.1"/>
    </source>
</evidence>
<dbReference type="Proteomes" id="UP000186143">
    <property type="component" value="Unassembled WGS sequence"/>
</dbReference>
<evidence type="ECO:0000256" key="1">
    <source>
        <dbReference type="ARBA" id="ARBA00004651"/>
    </source>
</evidence>
<accession>A0A1Q9AEB0</accession>
<feature type="domain" description="Glycosyltransferase 2-like" evidence="10">
    <location>
        <begin position="7"/>
        <end position="168"/>
    </location>
</feature>
<keyword evidence="6 9" id="KW-1133">Transmembrane helix</keyword>
<keyword evidence="4 11" id="KW-0808">Transferase</keyword>
<dbReference type="PANTHER" id="PTHR48090">
    <property type="entry name" value="UNDECAPRENYL-PHOSPHATE 4-DEOXY-4-FORMAMIDO-L-ARABINOSE TRANSFERASE-RELATED"/>
    <property type="match status" value="1"/>
</dbReference>
<dbReference type="SUPFAM" id="SSF53448">
    <property type="entry name" value="Nucleotide-diphospho-sugar transferases"/>
    <property type="match status" value="1"/>
</dbReference>
<feature type="transmembrane region" description="Helical" evidence="9">
    <location>
        <begin position="232"/>
        <end position="252"/>
    </location>
</feature>
<gene>
    <name evidence="11" type="ORF">BJF92_00315</name>
</gene>
<keyword evidence="7 9" id="KW-0472">Membrane</keyword>
<dbReference type="PANTHER" id="PTHR48090:SF1">
    <property type="entry name" value="PROPHAGE BACTOPRENOL GLUCOSYL TRANSFERASE HOMOLOG"/>
    <property type="match status" value="1"/>
</dbReference>
<evidence type="ECO:0000256" key="3">
    <source>
        <dbReference type="ARBA" id="ARBA00022676"/>
    </source>
</evidence>
<dbReference type="FunFam" id="3.90.550.10:FF:000079">
    <property type="entry name" value="Probable glycosyl transferase"/>
    <property type="match status" value="1"/>
</dbReference>
<evidence type="ECO:0000256" key="8">
    <source>
        <dbReference type="ARBA" id="ARBA00038152"/>
    </source>
</evidence>
<dbReference type="CDD" id="cd04187">
    <property type="entry name" value="DPM1_like_bac"/>
    <property type="match status" value="1"/>
</dbReference>
<dbReference type="STRING" id="1672749.BJF92_00315"/>
<dbReference type="Gene3D" id="3.90.550.10">
    <property type="entry name" value="Spore Coat Polysaccharide Biosynthesis Protein SpsA, Chain A"/>
    <property type="match status" value="1"/>
</dbReference>
<keyword evidence="5 9" id="KW-0812">Transmembrane</keyword>
<dbReference type="EMBL" id="MKIO01000040">
    <property type="protein sequence ID" value="OLP53253.1"/>
    <property type="molecule type" value="Genomic_DNA"/>
</dbReference>
<dbReference type="GO" id="GO:0005886">
    <property type="term" value="C:plasma membrane"/>
    <property type="evidence" value="ECO:0007669"/>
    <property type="project" value="UniProtKB-SubCell"/>
</dbReference>
<name>A0A1Q9AEB0_9HYPH</name>
<evidence type="ECO:0000256" key="7">
    <source>
        <dbReference type="ARBA" id="ARBA00023136"/>
    </source>
</evidence>
<dbReference type="Pfam" id="PF00535">
    <property type="entry name" value="Glycos_transf_2"/>
    <property type="match status" value="1"/>
</dbReference>
<evidence type="ECO:0000256" key="4">
    <source>
        <dbReference type="ARBA" id="ARBA00022679"/>
    </source>
</evidence>
<organism evidence="11 12">
    <name type="scientific">Xaviernesmea rhizosphaerae</name>
    <dbReference type="NCBI Taxonomy" id="1672749"/>
    <lineage>
        <taxon>Bacteria</taxon>
        <taxon>Pseudomonadati</taxon>
        <taxon>Pseudomonadota</taxon>
        <taxon>Alphaproteobacteria</taxon>
        <taxon>Hyphomicrobiales</taxon>
        <taxon>Rhizobiaceae</taxon>
        <taxon>Rhizobium/Agrobacterium group</taxon>
        <taxon>Xaviernesmea</taxon>
    </lineage>
</organism>
<evidence type="ECO:0000256" key="2">
    <source>
        <dbReference type="ARBA" id="ARBA00022475"/>
    </source>
</evidence>
<evidence type="ECO:0000256" key="6">
    <source>
        <dbReference type="ARBA" id="ARBA00022989"/>
    </source>
</evidence>
<evidence type="ECO:0000313" key="12">
    <source>
        <dbReference type="Proteomes" id="UP000186143"/>
    </source>
</evidence>
<reference evidence="11 12" key="1">
    <citation type="submission" date="2016-09" db="EMBL/GenBank/DDBJ databases">
        <title>Rhizobium sp. nov., a novel species isolated from the rice rhizosphere.</title>
        <authorList>
            <person name="Zhao J."/>
            <person name="Zhang X."/>
        </authorList>
    </citation>
    <scope>NUCLEOTIDE SEQUENCE [LARGE SCALE GENOMIC DNA]</scope>
    <source>
        <strain evidence="11 12">MH17</strain>
    </source>
</reference>
<feature type="transmembrane region" description="Helical" evidence="9">
    <location>
        <begin position="264"/>
        <end position="289"/>
    </location>
</feature>
<evidence type="ECO:0000256" key="9">
    <source>
        <dbReference type="SAM" id="Phobius"/>
    </source>
</evidence>
<evidence type="ECO:0000259" key="10">
    <source>
        <dbReference type="Pfam" id="PF00535"/>
    </source>
</evidence>
<dbReference type="InterPro" id="IPR050256">
    <property type="entry name" value="Glycosyltransferase_2"/>
</dbReference>
<keyword evidence="3" id="KW-0328">Glycosyltransferase</keyword>